<organism evidence="5 6">
    <name type="scientific">Penicillium brasilianum</name>
    <dbReference type="NCBI Taxonomy" id="104259"/>
    <lineage>
        <taxon>Eukaryota</taxon>
        <taxon>Fungi</taxon>
        <taxon>Dikarya</taxon>
        <taxon>Ascomycota</taxon>
        <taxon>Pezizomycotina</taxon>
        <taxon>Eurotiomycetes</taxon>
        <taxon>Eurotiomycetidae</taxon>
        <taxon>Eurotiales</taxon>
        <taxon>Aspergillaceae</taxon>
        <taxon>Penicillium</taxon>
    </lineage>
</organism>
<dbReference type="PANTHER" id="PTHR43490:SF99">
    <property type="entry name" value="SHORT-CHAIN DEHYDROGENASE_REDUCTASE"/>
    <property type="match status" value="1"/>
</dbReference>
<dbReference type="InterPro" id="IPR036291">
    <property type="entry name" value="NAD(P)-bd_dom_sf"/>
</dbReference>
<dbReference type="Proteomes" id="UP000042958">
    <property type="component" value="Unassembled WGS sequence"/>
</dbReference>
<dbReference type="PRINTS" id="PR00081">
    <property type="entry name" value="GDHRDH"/>
</dbReference>
<sequence>MITKPRTIVLVTGANQGIGYAVAQGLLAHKNCFILLGSRDTSRGAKAAANLDPTGEFVESITIDVADDASIQRAADLVESKYGRLDVLINNAGINNEIDVMIEQHKKQQEGGVPCPEPVDLAQQRKLFRDVYEVNLFGAAMVTEAFTPLLEKSTDFPARIVFVSSHTGSLGLRADPSSAEYAKWSHPSFPAYRSSKAALNMLTLHYAAKFHGKGWKVNGSCPNLTDTNFTRGWVKGRPATESAANIVRLATLSTDGESGVYSDENGVVPW</sequence>
<dbReference type="AlphaFoldDB" id="A0A0F7VDW5"/>
<accession>A0A0F7VDW5</accession>
<dbReference type="Gene3D" id="3.40.50.720">
    <property type="entry name" value="NAD(P)-binding Rossmann-like Domain"/>
    <property type="match status" value="1"/>
</dbReference>
<evidence type="ECO:0000256" key="4">
    <source>
        <dbReference type="RuleBase" id="RU000363"/>
    </source>
</evidence>
<evidence type="ECO:0008006" key="7">
    <source>
        <dbReference type="Google" id="ProtNLM"/>
    </source>
</evidence>
<evidence type="ECO:0000313" key="5">
    <source>
        <dbReference type="EMBL" id="CEO58876.1"/>
    </source>
</evidence>
<dbReference type="SUPFAM" id="SSF51735">
    <property type="entry name" value="NAD(P)-binding Rossmann-fold domains"/>
    <property type="match status" value="1"/>
</dbReference>
<gene>
    <name evidence="5" type="ORF">PMG11_03573</name>
</gene>
<dbReference type="PRINTS" id="PR00080">
    <property type="entry name" value="SDRFAMILY"/>
</dbReference>
<evidence type="ECO:0000256" key="1">
    <source>
        <dbReference type="ARBA" id="ARBA00006484"/>
    </source>
</evidence>
<reference evidence="6" key="1">
    <citation type="journal article" date="2015" name="Genome Announc.">
        <title>Draft genome sequence of the fungus Penicillium brasilianum MG11.</title>
        <authorList>
            <person name="Horn F."/>
            <person name="Linde J."/>
            <person name="Mattern D.J."/>
            <person name="Walther G."/>
            <person name="Guthke R."/>
            <person name="Brakhage A.A."/>
            <person name="Valiante V."/>
        </authorList>
    </citation>
    <scope>NUCLEOTIDE SEQUENCE [LARGE SCALE GENOMIC DNA]</scope>
    <source>
        <strain evidence="6">MG11</strain>
    </source>
</reference>
<evidence type="ECO:0000256" key="2">
    <source>
        <dbReference type="ARBA" id="ARBA00022857"/>
    </source>
</evidence>
<dbReference type="GO" id="GO:0016020">
    <property type="term" value="C:membrane"/>
    <property type="evidence" value="ECO:0007669"/>
    <property type="project" value="TreeGrafter"/>
</dbReference>
<dbReference type="InterPro" id="IPR002347">
    <property type="entry name" value="SDR_fam"/>
</dbReference>
<comment type="similarity">
    <text evidence="1 4">Belongs to the short-chain dehydrogenases/reductases (SDR) family.</text>
</comment>
<dbReference type="Pfam" id="PF00106">
    <property type="entry name" value="adh_short"/>
    <property type="match status" value="1"/>
</dbReference>
<protein>
    <recommendedName>
        <fullName evidence="7">Carbonyl reductase</fullName>
    </recommendedName>
</protein>
<dbReference type="EMBL" id="CDHK01000003">
    <property type="protein sequence ID" value="CEO58876.1"/>
    <property type="molecule type" value="Genomic_DNA"/>
</dbReference>
<dbReference type="GO" id="GO:0016491">
    <property type="term" value="F:oxidoreductase activity"/>
    <property type="evidence" value="ECO:0007669"/>
    <property type="project" value="UniProtKB-KW"/>
</dbReference>
<keyword evidence="2" id="KW-0521">NADP</keyword>
<name>A0A0F7VDW5_PENBI</name>
<dbReference type="PANTHER" id="PTHR43490">
    <property type="entry name" value="(+)-NEOMENTHOL DEHYDROGENASE"/>
    <property type="match status" value="1"/>
</dbReference>
<dbReference type="OrthoDB" id="191139at2759"/>
<dbReference type="STRING" id="104259.A0A0F7VDW5"/>
<keyword evidence="6" id="KW-1185">Reference proteome</keyword>
<proteinExistence type="inferred from homology"/>
<evidence type="ECO:0000256" key="3">
    <source>
        <dbReference type="ARBA" id="ARBA00023002"/>
    </source>
</evidence>
<evidence type="ECO:0000313" key="6">
    <source>
        <dbReference type="Proteomes" id="UP000042958"/>
    </source>
</evidence>
<keyword evidence="3" id="KW-0560">Oxidoreductase</keyword>